<dbReference type="Gene3D" id="3.30.930.10">
    <property type="entry name" value="Bira Bifunctional Protein, Domain 2"/>
    <property type="match status" value="1"/>
</dbReference>
<protein>
    <submittedName>
        <fullName evidence="2">Ligase</fullName>
    </submittedName>
</protein>
<organism evidence="2">
    <name type="scientific">Paenibacillus sp. BIHB 4019</name>
    <dbReference type="NCBI Taxonomy" id="1870819"/>
    <lineage>
        <taxon>Bacteria</taxon>
        <taxon>Bacillati</taxon>
        <taxon>Bacillota</taxon>
        <taxon>Bacilli</taxon>
        <taxon>Bacillales</taxon>
        <taxon>Paenibacillaceae</taxon>
        <taxon>Paenibacillus</taxon>
    </lineage>
</organism>
<dbReference type="GO" id="GO:0140096">
    <property type="term" value="F:catalytic activity, acting on a protein"/>
    <property type="evidence" value="ECO:0007669"/>
    <property type="project" value="UniProtKB-ARBA"/>
</dbReference>
<dbReference type="PANTHER" id="PTHR43679">
    <property type="entry name" value="OCTANOYLTRANSFERASE LIPM-RELATED"/>
    <property type="match status" value="1"/>
</dbReference>
<dbReference type="GO" id="GO:0009249">
    <property type="term" value="P:protein lipoylation"/>
    <property type="evidence" value="ECO:0007669"/>
    <property type="project" value="UniProtKB-ARBA"/>
</dbReference>
<dbReference type="InterPro" id="IPR045864">
    <property type="entry name" value="aa-tRNA-synth_II/BPL/LPL"/>
</dbReference>
<dbReference type="Pfam" id="PF21948">
    <property type="entry name" value="LplA-B_cat"/>
    <property type="match status" value="1"/>
</dbReference>
<reference evidence="2" key="1">
    <citation type="submission" date="2016-08" db="EMBL/GenBank/DDBJ databases">
        <title>Complete Genome Seqeunce of Paenibacillus sp. BIHB 4019 from tea rhizoplane.</title>
        <authorList>
            <person name="Thakur R."/>
            <person name="Swarnkar M.K."/>
            <person name="Gulati A."/>
        </authorList>
    </citation>
    <scope>NUCLEOTIDE SEQUENCE [LARGE SCALE GENOMIC DNA]</scope>
    <source>
        <strain evidence="2">BIHB4019</strain>
    </source>
</reference>
<gene>
    <name evidence="2" type="ORF">BBD42_10165</name>
</gene>
<keyword evidence="2" id="KW-0436">Ligase</keyword>
<dbReference type="GO" id="GO:0016740">
    <property type="term" value="F:transferase activity"/>
    <property type="evidence" value="ECO:0007669"/>
    <property type="project" value="UniProtKB-ARBA"/>
</dbReference>
<dbReference type="GO" id="GO:0016874">
    <property type="term" value="F:ligase activity"/>
    <property type="evidence" value="ECO:0007669"/>
    <property type="project" value="UniProtKB-KW"/>
</dbReference>
<dbReference type="PANTHER" id="PTHR43679:SF2">
    <property type="entry name" value="OCTANOYL-[GCVH]:PROTEIN N-OCTANOYLTRANSFERASE"/>
    <property type="match status" value="1"/>
</dbReference>
<dbReference type="InterPro" id="IPR004143">
    <property type="entry name" value="BPL_LPL_catalytic"/>
</dbReference>
<dbReference type="PROSITE" id="PS51733">
    <property type="entry name" value="BPL_LPL_CATALYTIC"/>
    <property type="match status" value="1"/>
</dbReference>
<evidence type="ECO:0000259" key="1">
    <source>
        <dbReference type="PROSITE" id="PS51733"/>
    </source>
</evidence>
<dbReference type="InterPro" id="IPR050664">
    <property type="entry name" value="Octanoyltrans_LipM/LipL"/>
</dbReference>
<feature type="domain" description="BPL/LPL catalytic" evidence="1">
    <location>
        <begin position="45"/>
        <end position="230"/>
    </location>
</feature>
<evidence type="ECO:0000313" key="2">
    <source>
        <dbReference type="EMBL" id="ANY66787.1"/>
    </source>
</evidence>
<proteinExistence type="predicted"/>
<dbReference type="SUPFAM" id="SSF55681">
    <property type="entry name" value="Class II aaRS and biotin synthetases"/>
    <property type="match status" value="1"/>
</dbReference>
<accession>A0A1B2DGD1</accession>
<dbReference type="AlphaFoldDB" id="A0A1B2DGD1"/>
<dbReference type="CDD" id="cd16443">
    <property type="entry name" value="LplA"/>
    <property type="match status" value="1"/>
</dbReference>
<dbReference type="RefSeq" id="WP_099518078.1">
    <property type="nucleotide sequence ID" value="NZ_CP016808.1"/>
</dbReference>
<name>A0A1B2DGD1_9BACL</name>
<dbReference type="EMBL" id="CP016808">
    <property type="protein sequence ID" value="ANY66787.1"/>
    <property type="molecule type" value="Genomic_DNA"/>
</dbReference>
<sequence length="285" mass="30477">MTIQPASPVPGLQNLLLLDRMNDYSQTDPLYPFALDELLCRSTGQGGPAICHIWRHERAFILGLRDSRLPLAGDASRWLESLGYKTAVRNSGGAAVPLDPGVVNISLILPKANTLDFHFHQDFELMYSLIRSALAGAGVPVDKGEIAGAYCPGDFDLSIDGFKFCGIAQRRQAHAYIVQAFIVAEGAGQERAALVRSFYERAAGDAEPGAHPLVERSSTASLEELVGLAQGGGAERFADAVKQIIRSGQTADGLAAAAARLQMPSPQQIEAMAQSLRGRYATTQA</sequence>